<evidence type="ECO:0000313" key="2">
    <source>
        <dbReference type="Proteomes" id="UP001149411"/>
    </source>
</evidence>
<dbReference type="Proteomes" id="UP001149411">
    <property type="component" value="Unassembled WGS sequence"/>
</dbReference>
<sequence>MTDDGWFVHVRDRIERLPDEYFREFVVDIWGLRGFDVGVYEDDGAGFVGFRGSGHEAETEVVALTGSTEGFEALADSADDFEGATPVAVAGSFDEGAEDTAERTGDVKLVDAERLARLVVDGGFYQTFYRWVALSEADQPDVVATCTAPVRYGDGEGIAVGRATANRLGIEDGDVVRVAGEASGRATKGGLLETDRDYVEPGEGYADAVGADEGDEVTLERIDAEEARRVYVLSVPSMKEELAVDVWKGHAPHAGAEISQPYAGDEIRTMALEVLPSGYSYVTEATDVVVEGYAGARRVFD</sequence>
<accession>A0A9Q4C319</accession>
<dbReference type="AlphaFoldDB" id="A0A9Q4C319"/>
<reference evidence="1" key="1">
    <citation type="submission" date="2022-09" db="EMBL/GenBank/DDBJ databases">
        <title>Haloadaptaus new haloarchaeum isolated from saline soil.</title>
        <authorList>
            <person name="Duran-Viseras A."/>
            <person name="Sanchez-Porro C."/>
            <person name="Ventosa A."/>
        </authorList>
    </citation>
    <scope>NUCLEOTIDE SEQUENCE</scope>
    <source>
        <strain evidence="1">F3-133</strain>
    </source>
</reference>
<name>A0A9Q4C319_9EURY</name>
<dbReference type="RefSeq" id="WP_266085824.1">
    <property type="nucleotide sequence ID" value="NZ_RKLV01000002.1"/>
</dbReference>
<gene>
    <name evidence="1" type="ORF">EGH25_02070</name>
</gene>
<evidence type="ECO:0000313" key="1">
    <source>
        <dbReference type="EMBL" id="MCX2818141.1"/>
    </source>
</evidence>
<proteinExistence type="predicted"/>
<dbReference type="EMBL" id="RKLV01000002">
    <property type="protein sequence ID" value="MCX2818141.1"/>
    <property type="molecule type" value="Genomic_DNA"/>
</dbReference>
<protein>
    <submittedName>
        <fullName evidence="1">Uncharacterized protein</fullName>
    </submittedName>
</protein>
<comment type="caution">
    <text evidence="1">The sequence shown here is derived from an EMBL/GenBank/DDBJ whole genome shotgun (WGS) entry which is preliminary data.</text>
</comment>
<keyword evidence="2" id="KW-1185">Reference proteome</keyword>
<organism evidence="1 2">
    <name type="scientific">Halorutilus salinus</name>
    <dbReference type="NCBI Taxonomy" id="2487751"/>
    <lineage>
        <taxon>Archaea</taxon>
        <taxon>Methanobacteriati</taxon>
        <taxon>Methanobacteriota</taxon>
        <taxon>Stenosarchaea group</taxon>
        <taxon>Halobacteria</taxon>
        <taxon>Halorutilales</taxon>
        <taxon>Halorutilaceae</taxon>
        <taxon>Halorutilus</taxon>
    </lineage>
</organism>